<dbReference type="OrthoDB" id="8478585at2"/>
<gene>
    <name evidence="3" type="ORF">A9O67_02625</name>
</gene>
<dbReference type="SUPFAM" id="SSF89155">
    <property type="entry name" value="TorD-like"/>
    <property type="match status" value="1"/>
</dbReference>
<evidence type="ECO:0000313" key="4">
    <source>
        <dbReference type="Proteomes" id="UP000091969"/>
    </source>
</evidence>
<accession>A0A1A6DWE2</accession>
<dbReference type="RefSeq" id="WP_068607853.1">
    <property type="nucleotide sequence ID" value="NZ_LZDH01000045.1"/>
</dbReference>
<dbReference type="Proteomes" id="UP000091969">
    <property type="component" value="Unassembled WGS sequence"/>
</dbReference>
<sequence length="225" mass="24826">MKTPRLTYTLRALAFLLRYPDQETRALAPQAVQALAAEGAVPTERLRRLQAWVDAWLHRDGYEVEAEYVETFDRGRSTSLHLFEHVHGDSRERGPAMIDLLQTYEAAGLRLHSHELPDHLPVLLEFASTQPADVARGLVGEVAHIVNALIGALQRRRSAYADVLIAVLEACGQRVEPAEPDDEPALDASWSEPQAFGGCPSSAASGSERPIRFVRRRSEATASVV</sequence>
<dbReference type="InterPro" id="IPR020945">
    <property type="entry name" value="DMSO/NO3_reduct_chaperone"/>
</dbReference>
<dbReference type="STRING" id="1101373.A9O67_02625"/>
<keyword evidence="1" id="KW-0534">Nitrate assimilation</keyword>
<reference evidence="3 4" key="1">
    <citation type="submission" date="2016-06" db="EMBL/GenBank/DDBJ databases">
        <title>Genome sequence of Tepidimonas fonticaldi PL17.</title>
        <authorList>
            <person name="Pinnaka A.K."/>
        </authorList>
    </citation>
    <scope>NUCLEOTIDE SEQUENCE [LARGE SCALE GENOMIC DNA]</scope>
    <source>
        <strain evidence="3 4">PL17</strain>
    </source>
</reference>
<dbReference type="NCBIfam" id="TIGR00684">
    <property type="entry name" value="narJ"/>
    <property type="match status" value="1"/>
</dbReference>
<comment type="caution">
    <text evidence="3">The sequence shown here is derived from an EMBL/GenBank/DDBJ whole genome shotgun (WGS) entry which is preliminary data.</text>
</comment>
<dbReference type="PANTHER" id="PTHR43680:SF2">
    <property type="entry name" value="NITRATE REDUCTASE MOLYBDENUM COFACTOR ASSEMBLY CHAPERONE NARJ"/>
    <property type="match status" value="1"/>
</dbReference>
<dbReference type="InterPro" id="IPR036411">
    <property type="entry name" value="TorD-like_sf"/>
</dbReference>
<dbReference type="InterPro" id="IPR003765">
    <property type="entry name" value="NO3_reductase_chaperone_NarJ"/>
</dbReference>
<dbReference type="GO" id="GO:0051082">
    <property type="term" value="F:unfolded protein binding"/>
    <property type="evidence" value="ECO:0007669"/>
    <property type="project" value="InterPro"/>
</dbReference>
<evidence type="ECO:0000256" key="1">
    <source>
        <dbReference type="ARBA" id="ARBA00023063"/>
    </source>
</evidence>
<feature type="region of interest" description="Disordered" evidence="2">
    <location>
        <begin position="177"/>
        <end position="225"/>
    </location>
</feature>
<dbReference type="EMBL" id="LZDH01000045">
    <property type="protein sequence ID" value="OBS31105.1"/>
    <property type="molecule type" value="Genomic_DNA"/>
</dbReference>
<dbReference type="GO" id="GO:0042128">
    <property type="term" value="P:nitrate assimilation"/>
    <property type="evidence" value="ECO:0007669"/>
    <property type="project" value="UniProtKB-KW"/>
</dbReference>
<keyword evidence="4" id="KW-1185">Reference proteome</keyword>
<dbReference type="AlphaFoldDB" id="A0A1A6DWE2"/>
<proteinExistence type="predicted"/>
<evidence type="ECO:0000313" key="3">
    <source>
        <dbReference type="EMBL" id="OBS31105.1"/>
    </source>
</evidence>
<dbReference type="GO" id="GO:0051131">
    <property type="term" value="P:chaperone-mediated protein complex assembly"/>
    <property type="evidence" value="ECO:0007669"/>
    <property type="project" value="InterPro"/>
</dbReference>
<dbReference type="Pfam" id="PF02613">
    <property type="entry name" value="Nitrate_red_del"/>
    <property type="match status" value="1"/>
</dbReference>
<name>A0A1A6DWE2_9BURK</name>
<dbReference type="Gene3D" id="1.10.3480.10">
    <property type="entry name" value="TorD-like"/>
    <property type="match status" value="1"/>
</dbReference>
<organism evidence="3 4">
    <name type="scientific">Tepidimonas fonticaldi</name>
    <dbReference type="NCBI Taxonomy" id="1101373"/>
    <lineage>
        <taxon>Bacteria</taxon>
        <taxon>Pseudomonadati</taxon>
        <taxon>Pseudomonadota</taxon>
        <taxon>Betaproteobacteria</taxon>
        <taxon>Burkholderiales</taxon>
        <taxon>Tepidimonas</taxon>
    </lineage>
</organism>
<evidence type="ECO:0000256" key="2">
    <source>
        <dbReference type="SAM" id="MobiDB-lite"/>
    </source>
</evidence>
<dbReference type="PANTHER" id="PTHR43680">
    <property type="entry name" value="NITRATE REDUCTASE MOLYBDENUM COFACTOR ASSEMBLY CHAPERONE"/>
    <property type="match status" value="1"/>
</dbReference>
<dbReference type="GO" id="GO:0016530">
    <property type="term" value="F:metallochaperone activity"/>
    <property type="evidence" value="ECO:0007669"/>
    <property type="project" value="TreeGrafter"/>
</dbReference>
<protein>
    <submittedName>
        <fullName evidence="3">Nitrate reductase molybdenum cofactor assembly chaperone</fullName>
    </submittedName>
</protein>